<accession>G3UMG7</accession>
<dbReference type="Proteomes" id="UP000007646">
    <property type="component" value="Unassembled WGS sequence"/>
</dbReference>
<dbReference type="PANTHER" id="PTHR19956">
    <property type="entry name" value="LAMIN TAIL DOMAIN-CONTAINING PROTEIN 2"/>
    <property type="match status" value="1"/>
</dbReference>
<sequence length="666" mass="74099">MAPKFHQDAEEAEEEMLSSLVDREQVHGGLGSPAGAVVNPVAPTGQQGTKPQSSQIFPVNLRAAPESLDPRTLRLLWGQRELEIQALRWAVQGSRDGRYYRILQEVAGLPPERSYQSQEKFLQNQVQKLTLELKEQKKQARLEKEQLEQQLLQTLETVRQLEVELQTFQKSCLLQLARSSWVGRILRSQTGSVEVVTAETLMDPSDSSENELVPAGEGFQLKDVDWNSVAQRYPNLFTEAVLLEHKQPRPPPQPPLNEWDSESRPERTDGHTKSVEWSILPFGSSSSGATDSDTRSSQLSIPSRVQKVTGHPPGESSCFSFQPTKGQEKTLSADRQAVLVGAAEEPEQTVLLPKASEDSSHQPHRYRSRLTGSCLKIVAVSRREKFVRVLNQSLEETAYLGGFVLQQFVRGFPVCMYRFPSGTLLEPRHHITVWGEGTSRTKKHPPASLGRESVNFHSSLGYLTLLLNPKGEVLSEYQAPHCVTPVSRNFSDNSDLSIDRFPLSEAPPGSDTGELQRGSRSPCKGRARGSRADRGRQRWGRAPHKPTPLQAPPPPCRLRLSGPTCPTRTRVFLPLLSSNKLFHRREGPGRLEGAEAEALEPLPAIPETRPGFDNQAKKKHTVQVCRKGVDRNCPMVALSVQTTAESRYGFRFLSCPPITVDACGRV</sequence>
<keyword evidence="1" id="KW-0175">Coiled coil</keyword>
<evidence type="ECO:0000259" key="3">
    <source>
        <dbReference type="PROSITE" id="PS51841"/>
    </source>
</evidence>
<reference evidence="4" key="3">
    <citation type="submission" date="2025-09" db="UniProtKB">
        <authorList>
            <consortium name="Ensembl"/>
        </authorList>
    </citation>
    <scope>IDENTIFICATION</scope>
    <source>
        <strain evidence="4">Isolate ISIS603380</strain>
    </source>
</reference>
<feature type="compositionally biased region" description="Polar residues" evidence="2">
    <location>
        <begin position="44"/>
        <end position="56"/>
    </location>
</feature>
<reference evidence="4 5" key="1">
    <citation type="submission" date="2009-06" db="EMBL/GenBank/DDBJ databases">
        <title>The Genome Sequence of Loxodonta africana (African elephant).</title>
        <authorList>
            <person name="Di Palma F."/>
            <person name="Heiman D."/>
            <person name="Young S."/>
            <person name="Johnson J."/>
            <person name="Lander E.S."/>
            <person name="Lindblad-Toh K."/>
        </authorList>
    </citation>
    <scope>NUCLEOTIDE SEQUENCE [LARGE SCALE GENOMIC DNA]</scope>
    <source>
        <strain evidence="4 5">Isolate ISIS603380</strain>
    </source>
</reference>
<feature type="compositionally biased region" description="Pro residues" evidence="2">
    <location>
        <begin position="545"/>
        <end position="556"/>
    </location>
</feature>
<dbReference type="PROSITE" id="PS51841">
    <property type="entry name" value="LTD"/>
    <property type="match status" value="1"/>
</dbReference>
<evidence type="ECO:0000256" key="1">
    <source>
        <dbReference type="SAM" id="Coils"/>
    </source>
</evidence>
<feature type="compositionally biased region" description="Basic and acidic residues" evidence="2">
    <location>
        <begin position="261"/>
        <end position="274"/>
    </location>
</feature>
<gene>
    <name evidence="4" type="primary">LMNTD2</name>
</gene>
<dbReference type="STRING" id="9785.ENSLAFP00000029026"/>
<protein>
    <submittedName>
        <fullName evidence="4">Lamin tail domain containing 2</fullName>
    </submittedName>
</protein>
<dbReference type="GO" id="GO:0005638">
    <property type="term" value="C:lamin filament"/>
    <property type="evidence" value="ECO:0007669"/>
    <property type="project" value="TreeGrafter"/>
</dbReference>
<dbReference type="HOGENOM" id="CLU_432519_0_0_1"/>
<dbReference type="OMA" id="HLTVWGE"/>
<dbReference type="InterPro" id="IPR001322">
    <property type="entry name" value="Lamin_tail_dom"/>
</dbReference>
<dbReference type="GeneTree" id="ENSGT00390000012150"/>
<evidence type="ECO:0000313" key="5">
    <source>
        <dbReference type="Proteomes" id="UP000007646"/>
    </source>
</evidence>
<dbReference type="eggNOG" id="KOG0977">
    <property type="taxonomic scope" value="Eukaryota"/>
</dbReference>
<reference evidence="4" key="2">
    <citation type="submission" date="2025-08" db="UniProtKB">
        <authorList>
            <consortium name="Ensembl"/>
        </authorList>
    </citation>
    <scope>IDENTIFICATION</scope>
    <source>
        <strain evidence="4">Isolate ISIS603380</strain>
    </source>
</reference>
<proteinExistence type="predicted"/>
<feature type="compositionally biased region" description="Low complexity" evidence="2">
    <location>
        <begin position="283"/>
        <end position="297"/>
    </location>
</feature>
<evidence type="ECO:0000256" key="2">
    <source>
        <dbReference type="SAM" id="MobiDB-lite"/>
    </source>
</evidence>
<organism evidence="4 5">
    <name type="scientific">Loxodonta africana</name>
    <name type="common">African elephant</name>
    <dbReference type="NCBI Taxonomy" id="9785"/>
    <lineage>
        <taxon>Eukaryota</taxon>
        <taxon>Metazoa</taxon>
        <taxon>Chordata</taxon>
        <taxon>Craniata</taxon>
        <taxon>Vertebrata</taxon>
        <taxon>Euteleostomi</taxon>
        <taxon>Mammalia</taxon>
        <taxon>Eutheria</taxon>
        <taxon>Afrotheria</taxon>
        <taxon>Proboscidea</taxon>
        <taxon>Elephantidae</taxon>
        <taxon>Loxodonta</taxon>
    </lineage>
</organism>
<feature type="region of interest" description="Disordered" evidence="2">
    <location>
        <begin position="497"/>
        <end position="562"/>
    </location>
</feature>
<dbReference type="AlphaFoldDB" id="G3UMG7"/>
<dbReference type="SUPFAM" id="SSF74853">
    <property type="entry name" value="Lamin A/C globular tail domain"/>
    <property type="match status" value="1"/>
</dbReference>
<name>G3UMG7_LOXAF</name>
<feature type="region of interest" description="Disordered" evidence="2">
    <location>
        <begin position="1"/>
        <end position="56"/>
    </location>
</feature>
<feature type="domain" description="LTD" evidence="3">
    <location>
        <begin position="362"/>
        <end position="481"/>
    </location>
</feature>
<dbReference type="Gene3D" id="2.60.40.1260">
    <property type="entry name" value="Lamin Tail domain"/>
    <property type="match status" value="1"/>
</dbReference>
<dbReference type="GO" id="GO:0030527">
    <property type="term" value="F:structural constituent of chromatin"/>
    <property type="evidence" value="ECO:0007669"/>
    <property type="project" value="TreeGrafter"/>
</dbReference>
<dbReference type="InParanoid" id="G3UMG7"/>
<keyword evidence="5" id="KW-1185">Reference proteome</keyword>
<dbReference type="InterPro" id="IPR036415">
    <property type="entry name" value="Lamin_tail_dom_sf"/>
</dbReference>
<evidence type="ECO:0000313" key="4">
    <source>
        <dbReference type="Ensembl" id="ENSLAFP00000029026.1"/>
    </source>
</evidence>
<dbReference type="Ensembl" id="ENSLAFT00000035062.1">
    <property type="protein sequence ID" value="ENSLAFP00000029026.1"/>
    <property type="gene ID" value="ENSLAFG00000029824.1"/>
</dbReference>
<dbReference type="FunCoup" id="G3UMG7">
    <property type="interactions" value="2"/>
</dbReference>
<feature type="region of interest" description="Disordered" evidence="2">
    <location>
        <begin position="244"/>
        <end position="326"/>
    </location>
</feature>
<dbReference type="PANTHER" id="PTHR19956:SF5">
    <property type="entry name" value="LAMIN TAIL DOMAIN-CONTAINING PROTEIN 2"/>
    <property type="match status" value="1"/>
</dbReference>
<feature type="coiled-coil region" evidence="1">
    <location>
        <begin position="119"/>
        <end position="164"/>
    </location>
</feature>
<dbReference type="InterPro" id="IPR052877">
    <property type="entry name" value="Lamin_tail_domain"/>
</dbReference>